<evidence type="ECO:0008006" key="4">
    <source>
        <dbReference type="Google" id="ProtNLM"/>
    </source>
</evidence>
<proteinExistence type="predicted"/>
<keyword evidence="1" id="KW-1133">Transmembrane helix</keyword>
<accession>A0ABU9SGS9</accession>
<dbReference type="Proteomes" id="UP001390669">
    <property type="component" value="Unassembled WGS sequence"/>
</dbReference>
<evidence type="ECO:0000313" key="2">
    <source>
        <dbReference type="EMBL" id="MEM5450545.1"/>
    </source>
</evidence>
<feature type="transmembrane region" description="Helical" evidence="1">
    <location>
        <begin position="213"/>
        <end position="231"/>
    </location>
</feature>
<sequence length="557" mass="60994">MVKYKKQAAGLALAIGLLTVATTLFGVWRHFTPVPLGDSWDGTVGFYVRAITDPWHAFFEQHNEHRLTFSRLIFFADVRYFGGRNVFSLIANLVLAGLLCLTFCKVALHSQPKMPTWSKVGLAGVTMALTFSWLQQENFTWGFQSQWYAVYLFALLAFHSLERVEQLRTNANNWLVISILSATIAAYSMSAGLLVFPVLFIQAVYLRLNARKLFAIALGGIAVWCAYFNGWNPVSNNGGVKSLLLHPLDAARYVLLYLGSPANGTLLGTIGAYVCGIVMLAAVLMWSLRALRSRATPPIAIAFLAFAIFIVLNAAATTSGRLWMGLDTALASRYTTASLTGWLAMLIFSALNTKISTAQRPILAAAVCAMLIVAVAQRLALHSDFDLSWQRMVGGLATREQVYDLAVTRPVYPFPDRLAKIVPIVRAARISIFADDQHDYASPPPRITIGSTCEGYVDGISHSETSDMYIVRGWIYDTSTRRVPHNIVVTAPDGRSIGIGLTGGERDDVVAQLGDNARFSGWIAFIHRPPEGLINITAATMSGTYCALRGSHPIAPH</sequence>
<feature type="transmembrane region" description="Helical" evidence="1">
    <location>
        <begin position="116"/>
        <end position="134"/>
    </location>
</feature>
<gene>
    <name evidence="2" type="ORF">VSR33_23990</name>
</gene>
<feature type="transmembrane region" description="Helical" evidence="1">
    <location>
        <begin position="174"/>
        <end position="201"/>
    </location>
</feature>
<evidence type="ECO:0000313" key="3">
    <source>
        <dbReference type="Proteomes" id="UP001390669"/>
    </source>
</evidence>
<name>A0ABU9SGS9_9BURK</name>
<keyword evidence="3" id="KW-1185">Reference proteome</keyword>
<reference evidence="2 3" key="1">
    <citation type="submission" date="2024-01" db="EMBL/GenBank/DDBJ databases">
        <title>The diversity of rhizobia nodulating Mimosa spp. in eleven states of Brazil covering several biomes is determined by host plant, location, and edaphic factors.</title>
        <authorList>
            <person name="Rouws L."/>
            <person name="Barauna A."/>
            <person name="Beukes C."/>
            <person name="De Faria S.M."/>
            <person name="Gross E."/>
            <person name="Dos Reis Junior F.B."/>
            <person name="Simon M."/>
            <person name="Maluk M."/>
            <person name="Odee D.W."/>
            <person name="Kenicer G."/>
            <person name="Young J.P.W."/>
            <person name="Reis V.M."/>
            <person name="Zilli J."/>
            <person name="James E.K."/>
        </authorList>
    </citation>
    <scope>NUCLEOTIDE SEQUENCE [LARGE SCALE GENOMIC DNA]</scope>
    <source>
        <strain evidence="2 3">JPY164</strain>
    </source>
</reference>
<evidence type="ECO:0000256" key="1">
    <source>
        <dbReference type="SAM" id="Phobius"/>
    </source>
</evidence>
<feature type="transmembrane region" description="Helical" evidence="1">
    <location>
        <begin position="86"/>
        <end position="104"/>
    </location>
</feature>
<feature type="transmembrane region" description="Helical" evidence="1">
    <location>
        <begin position="330"/>
        <end position="350"/>
    </location>
</feature>
<dbReference type="EMBL" id="JAYMRW010000010">
    <property type="protein sequence ID" value="MEM5450545.1"/>
    <property type="molecule type" value="Genomic_DNA"/>
</dbReference>
<feature type="transmembrane region" description="Helical" evidence="1">
    <location>
        <begin position="362"/>
        <end position="381"/>
    </location>
</feature>
<protein>
    <recommendedName>
        <fullName evidence="4">Transmembrane protein</fullName>
    </recommendedName>
</protein>
<feature type="transmembrane region" description="Helical" evidence="1">
    <location>
        <begin position="266"/>
        <end position="288"/>
    </location>
</feature>
<keyword evidence="1" id="KW-0472">Membrane</keyword>
<feature type="transmembrane region" description="Helical" evidence="1">
    <location>
        <begin position="300"/>
        <end position="324"/>
    </location>
</feature>
<keyword evidence="1" id="KW-0812">Transmembrane</keyword>
<dbReference type="RefSeq" id="WP_406953179.1">
    <property type="nucleotide sequence ID" value="NZ_JAYMRW010000010.1"/>
</dbReference>
<organism evidence="2 3">
    <name type="scientific">Paraburkholderia guartelaensis</name>
    <dbReference type="NCBI Taxonomy" id="2546446"/>
    <lineage>
        <taxon>Bacteria</taxon>
        <taxon>Pseudomonadati</taxon>
        <taxon>Pseudomonadota</taxon>
        <taxon>Betaproteobacteria</taxon>
        <taxon>Burkholderiales</taxon>
        <taxon>Burkholderiaceae</taxon>
        <taxon>Paraburkholderia</taxon>
    </lineage>
</organism>
<comment type="caution">
    <text evidence="2">The sequence shown here is derived from an EMBL/GenBank/DDBJ whole genome shotgun (WGS) entry which is preliminary data.</text>
</comment>